<proteinExistence type="predicted"/>
<dbReference type="AlphaFoldDB" id="A0ABD5UA22"/>
<dbReference type="InterPro" id="IPR021741">
    <property type="entry name" value="DUF3311"/>
</dbReference>
<keyword evidence="1" id="KW-1133">Transmembrane helix</keyword>
<feature type="transmembrane region" description="Helical" evidence="1">
    <location>
        <begin position="39"/>
        <end position="58"/>
    </location>
</feature>
<sequence>MGLDRTAAFWAVVLFALVALGVPWFLWRDSTVVYGLPLWLWWHVGWMVLAAVVFRTFAARAWGVGIESGPSGGDRA</sequence>
<evidence type="ECO:0000313" key="2">
    <source>
        <dbReference type="EMBL" id="MFC6835051.1"/>
    </source>
</evidence>
<keyword evidence="1" id="KW-0812">Transmembrane</keyword>
<comment type="caution">
    <text evidence="2">The sequence shown here is derived from an EMBL/GenBank/DDBJ whole genome shotgun (WGS) entry which is preliminary data.</text>
</comment>
<evidence type="ECO:0000313" key="3">
    <source>
        <dbReference type="Proteomes" id="UP001596406"/>
    </source>
</evidence>
<dbReference type="Pfam" id="PF11755">
    <property type="entry name" value="DUF3311"/>
    <property type="match status" value="1"/>
</dbReference>
<feature type="transmembrane region" description="Helical" evidence="1">
    <location>
        <begin position="7"/>
        <end position="27"/>
    </location>
</feature>
<keyword evidence="1" id="KW-0472">Membrane</keyword>
<gene>
    <name evidence="2" type="ORF">ACFQHK_00845</name>
</gene>
<accession>A0ABD5UA22</accession>
<name>A0ABD5UA22_9EURY</name>
<reference evidence="2 3" key="1">
    <citation type="journal article" date="2019" name="Int. J. Syst. Evol. Microbiol.">
        <title>The Global Catalogue of Microorganisms (GCM) 10K type strain sequencing project: providing services to taxonomists for standard genome sequencing and annotation.</title>
        <authorList>
            <consortium name="The Broad Institute Genomics Platform"/>
            <consortium name="The Broad Institute Genome Sequencing Center for Infectious Disease"/>
            <person name="Wu L."/>
            <person name="Ma J."/>
        </authorList>
    </citation>
    <scope>NUCLEOTIDE SEQUENCE [LARGE SCALE GENOMIC DNA]</scope>
    <source>
        <strain evidence="2 3">PSRA2</strain>
    </source>
</reference>
<organism evidence="2 3">
    <name type="scientific">Halomarina ordinaria</name>
    <dbReference type="NCBI Taxonomy" id="3033939"/>
    <lineage>
        <taxon>Archaea</taxon>
        <taxon>Methanobacteriati</taxon>
        <taxon>Methanobacteriota</taxon>
        <taxon>Stenosarchaea group</taxon>
        <taxon>Halobacteria</taxon>
        <taxon>Halobacteriales</taxon>
        <taxon>Natronomonadaceae</taxon>
        <taxon>Halomarina</taxon>
    </lineage>
</organism>
<protein>
    <submittedName>
        <fullName evidence="2">DUF3311 domain-containing protein</fullName>
    </submittedName>
</protein>
<keyword evidence="3" id="KW-1185">Reference proteome</keyword>
<evidence type="ECO:0000256" key="1">
    <source>
        <dbReference type="SAM" id="Phobius"/>
    </source>
</evidence>
<dbReference type="EMBL" id="JBHSXM010000001">
    <property type="protein sequence ID" value="MFC6835051.1"/>
    <property type="molecule type" value="Genomic_DNA"/>
</dbReference>
<dbReference type="Proteomes" id="UP001596406">
    <property type="component" value="Unassembled WGS sequence"/>
</dbReference>
<dbReference type="RefSeq" id="WP_304446759.1">
    <property type="nucleotide sequence ID" value="NZ_JARRAH010000001.1"/>
</dbReference>